<evidence type="ECO:0000256" key="8">
    <source>
        <dbReference type="SAM" id="Phobius"/>
    </source>
</evidence>
<evidence type="ECO:0000256" key="3">
    <source>
        <dbReference type="ARBA" id="ARBA00022827"/>
    </source>
</evidence>
<dbReference type="Pfam" id="PF00890">
    <property type="entry name" value="FAD_binding_2"/>
    <property type="match status" value="1"/>
</dbReference>
<keyword evidence="8" id="KW-1133">Transmembrane helix</keyword>
<dbReference type="FunFam" id="3.90.700.10:FF:000007">
    <property type="entry name" value="NADH-dependent fumarate reductase"/>
    <property type="match status" value="1"/>
</dbReference>
<feature type="domain" description="FAD-dependent oxidoreductase 2 FAD-binding" evidence="9">
    <location>
        <begin position="51"/>
        <end position="483"/>
    </location>
</feature>
<comment type="caution">
    <text evidence="10">The sequence shown here is derived from an EMBL/GenBank/DDBJ whole genome shotgun (WGS) entry which is preliminary data.</text>
</comment>
<dbReference type="AlphaFoldDB" id="A0A8K1CHC9"/>
<evidence type="ECO:0000256" key="5">
    <source>
        <dbReference type="ARBA" id="ARBA00050832"/>
    </source>
</evidence>
<dbReference type="InterPro" id="IPR050315">
    <property type="entry name" value="FAD-oxidoreductase_2"/>
</dbReference>
<dbReference type="EMBL" id="SPLM01000072">
    <property type="protein sequence ID" value="TMW63594.1"/>
    <property type="molecule type" value="Genomic_DNA"/>
</dbReference>
<sequence>MQMAGGGSLVGPIVVAVLSVCCVVYLYIWSTIMAGANEAATGSNAAQIQADVVIVGAGLAGLSASIEAATLHPTGKVVVIEREPKVGGNSAKASSGINGAISDDDYPVFEQDTLKSGGGLSNEQLVDVFVKKSPSAIEFLKQNEVDLSVLCQLGGHSAKRTHRNKSGPNVGFAIISALQKRIAQISNIEILTGSTADKFLVDDSKSKVSGLQIKQTDGALVHIRSPAIILATGGFSSNQQLLKRFSPGMEEFPTTNGPTAQGDGILMAEELGADLVLMDKVQLHPTGFINPKDRNAQQKFLAPEAIRGSGALLLNTEGKRFVNELSTRDLVSQAILAQPGKTSFLWLFEGAKALESSLGFYKHIGLVKQVASVREAAEYCHFEADDVLIQLNAYAQIAAGETPDPFGKTVFPYPLEHIDTIDSPEDIHVMEIAPAVHYCMGGVKINAQTQVVRADGAPIAGVYAAGEVSGGLHGANRLGGNSLAECVVFGRIAGQQAVQHVLQAHA</sequence>
<dbReference type="SUPFAM" id="SSF51905">
    <property type="entry name" value="FAD/NAD(P)-binding domain"/>
    <property type="match status" value="1"/>
</dbReference>
<dbReference type="EC" id="1.3.1.6" evidence="6"/>
<evidence type="ECO:0000313" key="11">
    <source>
        <dbReference type="Proteomes" id="UP000794436"/>
    </source>
</evidence>
<dbReference type="Proteomes" id="UP000794436">
    <property type="component" value="Unassembled WGS sequence"/>
</dbReference>
<reference evidence="10" key="1">
    <citation type="submission" date="2019-03" db="EMBL/GenBank/DDBJ databases">
        <title>Long read genome sequence of the mycoparasitic Pythium oligandrum ATCC 38472 isolated from sugarbeet rhizosphere.</title>
        <authorList>
            <person name="Gaulin E."/>
        </authorList>
    </citation>
    <scope>NUCLEOTIDE SEQUENCE</scope>
    <source>
        <strain evidence="10">ATCC 38472_TT</strain>
    </source>
</reference>
<evidence type="ECO:0000256" key="2">
    <source>
        <dbReference type="ARBA" id="ARBA00022630"/>
    </source>
</evidence>
<evidence type="ECO:0000256" key="4">
    <source>
        <dbReference type="ARBA" id="ARBA00023002"/>
    </source>
</evidence>
<evidence type="ECO:0000256" key="7">
    <source>
        <dbReference type="ARBA" id="ARBA00077246"/>
    </source>
</evidence>
<dbReference type="InterPro" id="IPR003953">
    <property type="entry name" value="FAD-dep_OxRdtase_2_FAD-bd"/>
</dbReference>
<keyword evidence="11" id="KW-1185">Reference proteome</keyword>
<keyword evidence="3" id="KW-0274">FAD</keyword>
<keyword evidence="8" id="KW-0472">Membrane</keyword>
<keyword evidence="8" id="KW-0812">Transmembrane</keyword>
<evidence type="ECO:0000259" key="9">
    <source>
        <dbReference type="Pfam" id="PF00890"/>
    </source>
</evidence>
<dbReference type="Gene3D" id="3.90.700.10">
    <property type="entry name" value="Succinate dehydrogenase/fumarate reductase flavoprotein, catalytic domain"/>
    <property type="match status" value="1"/>
</dbReference>
<dbReference type="GO" id="GO:0016156">
    <property type="term" value="F:fumarate reductase (NADH) activity"/>
    <property type="evidence" value="ECO:0007669"/>
    <property type="project" value="UniProtKB-EC"/>
</dbReference>
<feature type="transmembrane region" description="Helical" evidence="8">
    <location>
        <begin position="9"/>
        <end position="29"/>
    </location>
</feature>
<proteinExistence type="predicted"/>
<name>A0A8K1CHC9_PYTOL</name>
<keyword evidence="4" id="KW-0560">Oxidoreductase</keyword>
<evidence type="ECO:0000256" key="6">
    <source>
        <dbReference type="ARBA" id="ARBA00067004"/>
    </source>
</evidence>
<keyword evidence="2" id="KW-0285">Flavoprotein</keyword>
<dbReference type="Gene3D" id="3.50.50.60">
    <property type="entry name" value="FAD/NAD(P)-binding domain"/>
    <property type="match status" value="1"/>
</dbReference>
<evidence type="ECO:0000256" key="1">
    <source>
        <dbReference type="ARBA" id="ARBA00001974"/>
    </source>
</evidence>
<dbReference type="InterPro" id="IPR010960">
    <property type="entry name" value="Flavocytochrome_c"/>
</dbReference>
<dbReference type="PANTHER" id="PTHR43400">
    <property type="entry name" value="FUMARATE REDUCTASE"/>
    <property type="match status" value="1"/>
</dbReference>
<dbReference type="SUPFAM" id="SSF56425">
    <property type="entry name" value="Succinate dehydrogenase/fumarate reductase flavoprotein, catalytic domain"/>
    <property type="match status" value="1"/>
</dbReference>
<comment type="cofactor">
    <cofactor evidence="1">
        <name>FAD</name>
        <dbReference type="ChEBI" id="CHEBI:57692"/>
    </cofactor>
</comment>
<dbReference type="InterPro" id="IPR036188">
    <property type="entry name" value="FAD/NAD-bd_sf"/>
</dbReference>
<organism evidence="10 11">
    <name type="scientific">Pythium oligandrum</name>
    <name type="common">Mycoparasitic fungus</name>
    <dbReference type="NCBI Taxonomy" id="41045"/>
    <lineage>
        <taxon>Eukaryota</taxon>
        <taxon>Sar</taxon>
        <taxon>Stramenopiles</taxon>
        <taxon>Oomycota</taxon>
        <taxon>Peronosporomycetes</taxon>
        <taxon>Pythiales</taxon>
        <taxon>Pythiaceae</taxon>
        <taxon>Pythium</taxon>
    </lineage>
</organism>
<dbReference type="NCBIfam" id="TIGR01813">
    <property type="entry name" value="flavo_cyto_c"/>
    <property type="match status" value="1"/>
</dbReference>
<comment type="catalytic activity">
    <reaction evidence="5">
        <text>succinate + NAD(+) = fumarate + NADH + H(+)</text>
        <dbReference type="Rhea" id="RHEA:18281"/>
        <dbReference type="ChEBI" id="CHEBI:15378"/>
        <dbReference type="ChEBI" id="CHEBI:29806"/>
        <dbReference type="ChEBI" id="CHEBI:30031"/>
        <dbReference type="ChEBI" id="CHEBI:57540"/>
        <dbReference type="ChEBI" id="CHEBI:57945"/>
        <dbReference type="EC" id="1.3.1.6"/>
    </reaction>
</comment>
<gene>
    <name evidence="10" type="ORF">Poli38472_002535</name>
</gene>
<dbReference type="GO" id="GO:0010181">
    <property type="term" value="F:FMN binding"/>
    <property type="evidence" value="ECO:0007669"/>
    <property type="project" value="InterPro"/>
</dbReference>
<dbReference type="InterPro" id="IPR027477">
    <property type="entry name" value="Succ_DH/fumarate_Rdtase_cat_sf"/>
</dbReference>
<dbReference type="PANTHER" id="PTHR43400:SF7">
    <property type="entry name" value="FAD-DEPENDENT OXIDOREDUCTASE 2 FAD BINDING DOMAIN-CONTAINING PROTEIN"/>
    <property type="match status" value="1"/>
</dbReference>
<dbReference type="OrthoDB" id="10252157at2759"/>
<dbReference type="PRINTS" id="PR00368">
    <property type="entry name" value="FADPNR"/>
</dbReference>
<accession>A0A8K1CHC9</accession>
<evidence type="ECO:0000313" key="10">
    <source>
        <dbReference type="EMBL" id="TMW63594.1"/>
    </source>
</evidence>
<protein>
    <recommendedName>
        <fullName evidence="6">fumarate reductase (NADH)</fullName>
        <ecNumber evidence="6">1.3.1.6</ecNumber>
    </recommendedName>
    <alternativeName>
        <fullName evidence="7">NADH-dependent fumarate reductase</fullName>
    </alternativeName>
</protein>